<protein>
    <submittedName>
        <fullName evidence="2">Slc35a3 protein</fullName>
    </submittedName>
</protein>
<accession>A0A812WWH3</accession>
<dbReference type="Proteomes" id="UP000649617">
    <property type="component" value="Unassembled WGS sequence"/>
</dbReference>
<organism evidence="2 3">
    <name type="scientific">Symbiodinium pilosum</name>
    <name type="common">Dinoflagellate</name>
    <dbReference type="NCBI Taxonomy" id="2952"/>
    <lineage>
        <taxon>Eukaryota</taxon>
        <taxon>Sar</taxon>
        <taxon>Alveolata</taxon>
        <taxon>Dinophyceae</taxon>
        <taxon>Suessiales</taxon>
        <taxon>Symbiodiniaceae</taxon>
        <taxon>Symbiodinium</taxon>
    </lineage>
</organism>
<sequence>MLSAEKPEQAPRAKGLDSAVRKKAIGGLLKAAKTGHLEASLRQFEETAEAAEEPAMTLEELRRPAT</sequence>
<name>A0A812WWH3_SYMPI</name>
<keyword evidence="3" id="KW-1185">Reference proteome</keyword>
<evidence type="ECO:0000313" key="2">
    <source>
        <dbReference type="EMBL" id="CAE7710854.1"/>
    </source>
</evidence>
<dbReference type="AlphaFoldDB" id="A0A812WWH3"/>
<reference evidence="2" key="1">
    <citation type="submission" date="2021-02" db="EMBL/GenBank/DDBJ databases">
        <authorList>
            <person name="Dougan E. K."/>
            <person name="Rhodes N."/>
            <person name="Thang M."/>
            <person name="Chan C."/>
        </authorList>
    </citation>
    <scope>NUCLEOTIDE SEQUENCE</scope>
</reference>
<evidence type="ECO:0000313" key="3">
    <source>
        <dbReference type="Proteomes" id="UP000649617"/>
    </source>
</evidence>
<feature type="region of interest" description="Disordered" evidence="1">
    <location>
        <begin position="47"/>
        <end position="66"/>
    </location>
</feature>
<proteinExistence type="predicted"/>
<gene>
    <name evidence="2" type="primary">Slc35a3</name>
    <name evidence="2" type="ORF">SPIL2461_LOCUS20149</name>
</gene>
<dbReference type="EMBL" id="CAJNIZ010045111">
    <property type="protein sequence ID" value="CAE7710854.1"/>
    <property type="molecule type" value="Genomic_DNA"/>
</dbReference>
<evidence type="ECO:0000256" key="1">
    <source>
        <dbReference type="SAM" id="MobiDB-lite"/>
    </source>
</evidence>
<comment type="caution">
    <text evidence="2">The sequence shown here is derived from an EMBL/GenBank/DDBJ whole genome shotgun (WGS) entry which is preliminary data.</text>
</comment>